<name>A0A6A7B519_9PLEO</name>
<reference evidence="2" key="1">
    <citation type="submission" date="2020-01" db="EMBL/GenBank/DDBJ databases">
        <authorList>
            <consortium name="DOE Joint Genome Institute"/>
            <person name="Haridas S."/>
            <person name="Albert R."/>
            <person name="Binder M."/>
            <person name="Bloem J."/>
            <person name="Labutti K."/>
            <person name="Salamov A."/>
            <person name="Andreopoulos B."/>
            <person name="Baker S.E."/>
            <person name="Barry K."/>
            <person name="Bills G."/>
            <person name="Bluhm B.H."/>
            <person name="Cannon C."/>
            <person name="Castanera R."/>
            <person name="Culley D.E."/>
            <person name="Daum C."/>
            <person name="Ezra D."/>
            <person name="Gonzalez J.B."/>
            <person name="Henrissat B."/>
            <person name="Kuo A."/>
            <person name="Liang C."/>
            <person name="Lipzen A."/>
            <person name="Lutzoni F."/>
            <person name="Magnuson J."/>
            <person name="Mondo S."/>
            <person name="Nolan M."/>
            <person name="Ohm R."/>
            <person name="Pangilinan J."/>
            <person name="Park H.-J."/>
            <person name="Ramirez L."/>
            <person name="Alfaro M."/>
            <person name="Sun H."/>
            <person name="Tritt A."/>
            <person name="Yoshinaga Y."/>
            <person name="Zwiers L.-H."/>
            <person name="Turgeon B.G."/>
            <person name="Goodwin S.B."/>
            <person name="Spatafora J.W."/>
            <person name="Crous P.W."/>
            <person name="Grigoriev I.V."/>
        </authorList>
    </citation>
    <scope>NUCLEOTIDE SEQUENCE</scope>
    <source>
        <strain evidence="2">IPT5</strain>
    </source>
</reference>
<dbReference type="Pfam" id="PF12520">
    <property type="entry name" value="DUF3723"/>
    <property type="match status" value="1"/>
</dbReference>
<feature type="region of interest" description="Disordered" evidence="1">
    <location>
        <begin position="718"/>
        <end position="746"/>
    </location>
</feature>
<sequence length="1050" mass="118237">MGLLCIAMPCSTDAALAKDRLNCYRGIARVSLDSLNFRHSLVRKKHRDISQQNVLHLVEVFERKGCLRLQEEHVIDAVVRDEDLKEALARQEIPPEDFRNLQWAQNAPLLDISDVQCLSGMHRIEAAQRYLDDNDKWWIVRLFSYETPKTTLTRIIESYAHEQKPSDGEVFRKIRLYHRAGDSASEDRWWACLEKSKPKDLRQLLKRKVLVGAFDKLIDMPGLWTGIHIGALHRLLTLKCDEEMVMYLRYIARSWKAILRCNGRTLSPSAIDSQTAQKLEDLTPCHSKIDKVLVCDLMERGILFPSQSDPVVRKALLSNLCSFPGLIPSLRTFFGMLKYIEPTCEALRKLLDTRLKSTIRSSFMGLFWAPSQCSVQASEHEDIEVKTDLSNEDKFMIAYAELWAFCTRHFDGLTASTPLKEITASKPTSKGPNPVTWQHLARFATSKGFRIPNAQSLLEDGEECYRQLALEYLRKVHPTRSVFDSQEIQKVILDGQTSSASSSNDNSFLDAEYLSPERRNGRPFEDDFVKEKMVLFLPRLYSVEMASEVTLTYVRRELFSRLFCDLQHLEYGTSSGATMAHEAMDIWVDEDEHSNEGQANVEVKVLVDKNQKLEVEKDRLLQDLAGMQDAFTQLQRELANVHVTHAQLQKQLESSQGACAQIQQQFENSQDARAQIQQELANTQGTLTQLQSNYQQLQILAKGMLEDKERLQKECDKLESRVRRQRAQTPLSNSTHSEPTKPPPLQPLAIEATSVMMLNDETTEISPPSLLLPASTIETTNEPTLSKWEPGAGNYDDFELFIGAEIDSKGCLVGRSFLVAQEASMGTENVSKFVQQAKEHFVNRQLSALNPLGKRLPNLEPSYLFSAFSERQRTIFLAPEDVAERYIMSISYSVVESLEGAKSTVLTIANASIGRRRRLSEVDDEVQIRTSTLGEYEAIIARNEDPTKTKKRILKLKTRAPTPFPESTIEAPSGPAPASSSNNTALAPSESAPTPIPEDTAEVPSGSIPAPLPNNIAEAPPGSAPGRPRNNKTRRDLFAPISWGSSSSEL</sequence>
<proteinExistence type="predicted"/>
<dbReference type="AlphaFoldDB" id="A0A6A7B519"/>
<feature type="compositionally biased region" description="Low complexity" evidence="1">
    <location>
        <begin position="971"/>
        <end position="989"/>
    </location>
</feature>
<organism evidence="2 3">
    <name type="scientific">Plenodomus tracheiphilus IPT5</name>
    <dbReference type="NCBI Taxonomy" id="1408161"/>
    <lineage>
        <taxon>Eukaryota</taxon>
        <taxon>Fungi</taxon>
        <taxon>Dikarya</taxon>
        <taxon>Ascomycota</taxon>
        <taxon>Pezizomycotina</taxon>
        <taxon>Dothideomycetes</taxon>
        <taxon>Pleosporomycetidae</taxon>
        <taxon>Pleosporales</taxon>
        <taxon>Pleosporineae</taxon>
        <taxon>Leptosphaeriaceae</taxon>
        <taxon>Plenodomus</taxon>
    </lineage>
</organism>
<feature type="region of interest" description="Disordered" evidence="1">
    <location>
        <begin position="950"/>
        <end position="1050"/>
    </location>
</feature>
<accession>A0A6A7B519</accession>
<protein>
    <submittedName>
        <fullName evidence="2">Uncharacterized protein</fullName>
    </submittedName>
</protein>
<keyword evidence="3" id="KW-1185">Reference proteome</keyword>
<gene>
    <name evidence="2" type="ORF">T440DRAFT_126264</name>
</gene>
<dbReference type="OrthoDB" id="4227485at2759"/>
<feature type="compositionally biased region" description="Polar residues" evidence="1">
    <location>
        <begin position="727"/>
        <end position="737"/>
    </location>
</feature>
<evidence type="ECO:0000313" key="3">
    <source>
        <dbReference type="Proteomes" id="UP000799423"/>
    </source>
</evidence>
<dbReference type="Proteomes" id="UP000799423">
    <property type="component" value="Unassembled WGS sequence"/>
</dbReference>
<evidence type="ECO:0000256" key="1">
    <source>
        <dbReference type="SAM" id="MobiDB-lite"/>
    </source>
</evidence>
<dbReference type="InterPro" id="IPR022198">
    <property type="entry name" value="DUF3723"/>
</dbReference>
<evidence type="ECO:0000313" key="2">
    <source>
        <dbReference type="EMBL" id="KAF2849418.1"/>
    </source>
</evidence>
<dbReference type="EMBL" id="MU006311">
    <property type="protein sequence ID" value="KAF2849418.1"/>
    <property type="molecule type" value="Genomic_DNA"/>
</dbReference>